<dbReference type="InterPro" id="IPR003018">
    <property type="entry name" value="GAF"/>
</dbReference>
<sequence>MFSFSINTGSKKTLYSDLLTTLKELLSEEGDPIANMANTAALIWTYMPDLNWVGFYRAIRSYLILGPFQGKVACVKIPYGRGVCGTAAATGRIQCVRDVHTYPNHISCDPSAASELVIPIRGRQNQILAVIDLESPTMGRFDAEDVEGCSRLMEVLGRFLG</sequence>
<reference evidence="3 4" key="1">
    <citation type="journal article" date="2011" name="J. Bacteriol.">
        <title>Genome sequence of the ethanol-producing Zymomonas mobilis subsp. mobilis lectotype strain ATCC 10988.</title>
        <authorList>
            <person name="Pappas K.M."/>
            <person name="Kouvelis V.N."/>
            <person name="Saunders E."/>
            <person name="Brettin T.S."/>
            <person name="Bruce D."/>
            <person name="Detter C."/>
            <person name="Balakireva M."/>
            <person name="Han C.S."/>
            <person name="Savvakis G."/>
            <person name="Kyrpides N.C."/>
            <person name="Typas M.A."/>
        </authorList>
    </citation>
    <scope>NUCLEOTIDE SEQUENCE [LARGE SCALE GENOMIC DNA]</scope>
    <source>
        <strain evidence="4">ATCC 10988 / DSM 424 / CCUG 17860 / LMG 404 / NCIMB 8938 / NRRL B-806 / ZM1</strain>
    </source>
</reference>
<dbReference type="Proteomes" id="UP000001494">
    <property type="component" value="Chromosome"/>
</dbReference>
<dbReference type="Pfam" id="PF13185">
    <property type="entry name" value="GAF_2"/>
    <property type="match status" value="1"/>
</dbReference>
<dbReference type="GO" id="GO:0033745">
    <property type="term" value="F:L-methionine-(R)-S-oxide reductase activity"/>
    <property type="evidence" value="ECO:0007669"/>
    <property type="project" value="TreeGrafter"/>
</dbReference>
<dbReference type="OrthoDB" id="9796252at2"/>
<name>A0A0H3G6W2_ZYMMA</name>
<dbReference type="GO" id="GO:0005829">
    <property type="term" value="C:cytosol"/>
    <property type="evidence" value="ECO:0007669"/>
    <property type="project" value="TreeGrafter"/>
</dbReference>
<dbReference type="SMR" id="A0A0H3G6W2"/>
<proteinExistence type="inferred from homology"/>
<gene>
    <name evidence="3" type="ordered locus">Zmob_1032</name>
</gene>
<dbReference type="GeneID" id="79904304"/>
<dbReference type="eggNOG" id="COG1956">
    <property type="taxonomic scope" value="Bacteria"/>
</dbReference>
<organism evidence="3 4">
    <name type="scientific">Zymomonas mobilis subsp. mobilis (strain ATCC 10988 / DSM 424 / LMG 404 / NCIMB 8938 / NRRL B-806 / ZM1)</name>
    <dbReference type="NCBI Taxonomy" id="555217"/>
    <lineage>
        <taxon>Bacteria</taxon>
        <taxon>Pseudomonadati</taxon>
        <taxon>Pseudomonadota</taxon>
        <taxon>Alphaproteobacteria</taxon>
        <taxon>Sphingomonadales</taxon>
        <taxon>Zymomonadaceae</taxon>
        <taxon>Zymomonas</taxon>
    </lineage>
</organism>
<dbReference type="FunFam" id="3.30.450.40:FF:000008">
    <property type="entry name" value="GAF domain-containing proteins"/>
    <property type="match status" value="1"/>
</dbReference>
<evidence type="ECO:0000313" key="4">
    <source>
        <dbReference type="Proteomes" id="UP000001494"/>
    </source>
</evidence>
<dbReference type="AlphaFoldDB" id="A0A0H3G6W2"/>
<dbReference type="EMBL" id="CP002850">
    <property type="protein sequence ID" value="AEH62866.1"/>
    <property type="molecule type" value="Genomic_DNA"/>
</dbReference>
<dbReference type="Gene3D" id="3.30.450.40">
    <property type="match status" value="1"/>
</dbReference>
<dbReference type="RefSeq" id="WP_011240411.1">
    <property type="nucleotide sequence ID" value="NC_017262.1"/>
</dbReference>
<dbReference type="SUPFAM" id="SSF55781">
    <property type="entry name" value="GAF domain-like"/>
    <property type="match status" value="1"/>
</dbReference>
<dbReference type="HOGENOM" id="CLU_077738_2_0_5"/>
<dbReference type="KEGG" id="zmm:Zmob_1032"/>
<dbReference type="PROSITE" id="PS01320">
    <property type="entry name" value="UPF0067"/>
    <property type="match status" value="1"/>
</dbReference>
<dbReference type="PANTHER" id="PTHR21021">
    <property type="entry name" value="GAF/PUTATIVE CYTOSKELETAL PROTEIN"/>
    <property type="match status" value="1"/>
</dbReference>
<dbReference type="PANTHER" id="PTHR21021:SF15">
    <property type="entry name" value="FREE METHIONINE-R-SULFOXIDE REDUCTASE"/>
    <property type="match status" value="1"/>
</dbReference>
<accession>A0A0H3G6W2</accession>
<comment type="similarity">
    <text evidence="1">Belongs to the free Met sulfoxide reductase family.</text>
</comment>
<dbReference type="InterPro" id="IPR029016">
    <property type="entry name" value="GAF-like_dom_sf"/>
</dbReference>
<dbReference type="InterPro" id="IPR051330">
    <property type="entry name" value="Phosphatase_reg/MetRdx"/>
</dbReference>
<dbReference type="InterPro" id="IPR000614">
    <property type="entry name" value="FRMsr_CS"/>
</dbReference>
<protein>
    <submittedName>
        <fullName evidence="3">Putative GAF sensor protein</fullName>
    </submittedName>
</protein>
<evidence type="ECO:0000256" key="1">
    <source>
        <dbReference type="ARBA" id="ARBA00038454"/>
    </source>
</evidence>
<evidence type="ECO:0000313" key="3">
    <source>
        <dbReference type="EMBL" id="AEH62866.1"/>
    </source>
</evidence>
<evidence type="ECO:0000259" key="2">
    <source>
        <dbReference type="Pfam" id="PF13185"/>
    </source>
</evidence>
<feature type="domain" description="GAF" evidence="2">
    <location>
        <begin position="63"/>
        <end position="157"/>
    </location>
</feature>